<dbReference type="Pfam" id="PF07690">
    <property type="entry name" value="MFS_1"/>
    <property type="match status" value="1"/>
</dbReference>
<dbReference type="Gene3D" id="1.20.1250.20">
    <property type="entry name" value="MFS general substrate transporter like domains"/>
    <property type="match status" value="1"/>
</dbReference>
<sequence>MATDIEKTIRQDPNIRKFCFYGFFKNLKFFEPYLYLYLINQGFSFFLIGTLFSIQEAIVYLMEIPSGVFADNYGKKTALIIAFSFYIASFAGFFFIKNFAIAVIAISLYALGEAFRSGTHKALIYNYLEHKNWFEYKTLVYGRTRSFSLIGSALSAILSIAFIIGLPSVKWLFLLSILPYLIDALLVISYPQYLDEKQRTKFSASGLIKDTFLHLKKIIKRKKLLRVLINSAQFDASFKVTKDYIQPILKTMIMASPIMLFPFLEKEQNIKAILGITYALFYIFSAAASRNIYKLTKKTSSVNLLNTGYLILAILMAITALIIKLNIVILIPILFFALYIVKNARRPIIVDVLGDIIEKTERATVLSVDSQLRSIAMVVLSPLFGLIADTAGLSGAFIILGALLILLYPVISCRK</sequence>
<feature type="transmembrane region" description="Helical" evidence="4">
    <location>
        <begin position="147"/>
        <end position="165"/>
    </location>
</feature>
<dbReference type="InterPro" id="IPR053160">
    <property type="entry name" value="MFS_DHA3_Transporter"/>
</dbReference>
<proteinExistence type="predicted"/>
<dbReference type="Proteomes" id="UP001466331">
    <property type="component" value="Unassembled WGS sequence"/>
</dbReference>
<organism evidence="6 7">
    <name type="scientific">Rarispira pelagica</name>
    <dbReference type="NCBI Taxonomy" id="3141764"/>
    <lineage>
        <taxon>Bacteria</taxon>
        <taxon>Pseudomonadati</taxon>
        <taxon>Spirochaetota</taxon>
        <taxon>Spirochaetia</taxon>
        <taxon>Winmispirales</taxon>
        <taxon>Winmispiraceae</taxon>
        <taxon>Rarispira</taxon>
    </lineage>
</organism>
<feature type="transmembrane region" description="Helical" evidence="4">
    <location>
        <begin position="171"/>
        <end position="191"/>
    </location>
</feature>
<feature type="domain" description="Major facilitator superfamily (MFS) profile" evidence="5">
    <location>
        <begin position="1"/>
        <end position="415"/>
    </location>
</feature>
<accession>A0ABU9UBT1</accession>
<dbReference type="EMBL" id="JBCHKQ010000002">
    <property type="protein sequence ID" value="MEM5948127.1"/>
    <property type="molecule type" value="Genomic_DNA"/>
</dbReference>
<feature type="transmembrane region" description="Helical" evidence="4">
    <location>
        <begin position="391"/>
        <end position="411"/>
    </location>
</feature>
<evidence type="ECO:0000256" key="2">
    <source>
        <dbReference type="ARBA" id="ARBA00022989"/>
    </source>
</evidence>
<comment type="caution">
    <text evidence="6">The sequence shown here is derived from an EMBL/GenBank/DDBJ whole genome shotgun (WGS) entry which is preliminary data.</text>
</comment>
<evidence type="ECO:0000313" key="6">
    <source>
        <dbReference type="EMBL" id="MEM5948127.1"/>
    </source>
</evidence>
<evidence type="ECO:0000313" key="7">
    <source>
        <dbReference type="Proteomes" id="UP001466331"/>
    </source>
</evidence>
<feature type="transmembrane region" description="Helical" evidence="4">
    <location>
        <begin position="247"/>
        <end position="264"/>
    </location>
</feature>
<dbReference type="PANTHER" id="PTHR23530">
    <property type="entry name" value="TRANSPORT PROTEIN-RELATED"/>
    <property type="match status" value="1"/>
</dbReference>
<dbReference type="InterPro" id="IPR020846">
    <property type="entry name" value="MFS_dom"/>
</dbReference>
<evidence type="ECO:0000256" key="3">
    <source>
        <dbReference type="ARBA" id="ARBA00023136"/>
    </source>
</evidence>
<keyword evidence="3 4" id="KW-0472">Membrane</keyword>
<evidence type="ECO:0000256" key="1">
    <source>
        <dbReference type="ARBA" id="ARBA00022692"/>
    </source>
</evidence>
<evidence type="ECO:0000256" key="4">
    <source>
        <dbReference type="SAM" id="Phobius"/>
    </source>
</evidence>
<protein>
    <submittedName>
        <fullName evidence="6">MFS transporter</fullName>
    </submittedName>
</protein>
<feature type="transmembrane region" description="Helical" evidence="4">
    <location>
        <begin position="78"/>
        <end position="111"/>
    </location>
</feature>
<feature type="transmembrane region" description="Helical" evidence="4">
    <location>
        <begin position="34"/>
        <end position="58"/>
    </location>
</feature>
<dbReference type="PANTHER" id="PTHR23530:SF1">
    <property type="entry name" value="PERMEASE, MAJOR FACILITATOR SUPERFAMILY-RELATED"/>
    <property type="match status" value="1"/>
</dbReference>
<reference evidence="6 7" key="1">
    <citation type="submission" date="2024-03" db="EMBL/GenBank/DDBJ databases">
        <title>Ignisphaera cupida sp. nov., a hyperthermophilic hydrolytic archaeon from a hot spring of Kamchatka, and proposal of Ignisphaeraceae fam. nov.</title>
        <authorList>
            <person name="Podosokorskaya O.A."/>
            <person name="Elcheninov A.G."/>
            <person name="Maltseva A.I."/>
            <person name="Zayulina K.S."/>
            <person name="Novikov A."/>
            <person name="Merkel A.Y."/>
        </authorList>
    </citation>
    <scope>NUCLEOTIDE SEQUENCE [LARGE SCALE GENOMIC DNA]</scope>
    <source>
        <strain evidence="6 7">38H-sp</strain>
    </source>
</reference>
<dbReference type="PROSITE" id="PS50850">
    <property type="entry name" value="MFS"/>
    <property type="match status" value="1"/>
</dbReference>
<keyword evidence="7" id="KW-1185">Reference proteome</keyword>
<dbReference type="InterPro" id="IPR036259">
    <property type="entry name" value="MFS_trans_sf"/>
</dbReference>
<keyword evidence="1 4" id="KW-0812">Transmembrane</keyword>
<dbReference type="SUPFAM" id="SSF103473">
    <property type="entry name" value="MFS general substrate transporter"/>
    <property type="match status" value="1"/>
</dbReference>
<feature type="transmembrane region" description="Helical" evidence="4">
    <location>
        <begin position="270"/>
        <end position="288"/>
    </location>
</feature>
<dbReference type="InterPro" id="IPR011701">
    <property type="entry name" value="MFS"/>
</dbReference>
<keyword evidence="2 4" id="KW-1133">Transmembrane helix</keyword>
<dbReference type="RefSeq" id="WP_420069573.1">
    <property type="nucleotide sequence ID" value="NZ_JBCHKQ010000002.1"/>
</dbReference>
<evidence type="ECO:0000259" key="5">
    <source>
        <dbReference type="PROSITE" id="PS50850"/>
    </source>
</evidence>
<feature type="transmembrane region" description="Helical" evidence="4">
    <location>
        <begin position="309"/>
        <end position="341"/>
    </location>
</feature>
<gene>
    <name evidence="6" type="ORF">WKV44_06195</name>
</gene>
<name>A0ABU9UBT1_9SPIR</name>